<proteinExistence type="evidence at transcript level"/>
<name>A0A2L2Z9I5_PARTP</name>
<dbReference type="EMBL" id="IAAA01131628">
    <property type="protein sequence ID" value="LAA17058.1"/>
    <property type="molecule type" value="mRNA"/>
</dbReference>
<accession>A0A2L2Z9I5</accession>
<reference evidence="2" key="1">
    <citation type="journal article" date="2016" name="Mol. Ecol. Resour.">
        <title>Evaluation of the impact of RNA preservation methods of spiders for de novo transcriptome assembly.</title>
        <authorList>
            <person name="Kono N."/>
            <person name="Nakamura H."/>
            <person name="Ito Y."/>
            <person name="Tomita M."/>
            <person name="Arakawa K."/>
        </authorList>
    </citation>
    <scope>NUCLEOTIDE SEQUENCE</scope>
    <source>
        <tissue evidence="2">Whole body</tissue>
    </source>
</reference>
<organism evidence="2">
    <name type="scientific">Parasteatoda tepidariorum</name>
    <name type="common">Common house spider</name>
    <name type="synonym">Achaearanea tepidariorum</name>
    <dbReference type="NCBI Taxonomy" id="114398"/>
    <lineage>
        <taxon>Eukaryota</taxon>
        <taxon>Metazoa</taxon>
        <taxon>Ecdysozoa</taxon>
        <taxon>Arthropoda</taxon>
        <taxon>Chelicerata</taxon>
        <taxon>Arachnida</taxon>
        <taxon>Araneae</taxon>
        <taxon>Araneomorphae</taxon>
        <taxon>Entelegynae</taxon>
        <taxon>Araneoidea</taxon>
        <taxon>Theridiidae</taxon>
        <taxon>Parasteatoda</taxon>
    </lineage>
</organism>
<dbReference type="GO" id="GO:0005829">
    <property type="term" value="C:cytosol"/>
    <property type="evidence" value="ECO:0007669"/>
    <property type="project" value="TreeGrafter"/>
</dbReference>
<keyword evidence="1 2" id="KW-0456">Lyase</keyword>
<evidence type="ECO:0000256" key="1">
    <source>
        <dbReference type="ARBA" id="ARBA00023239"/>
    </source>
</evidence>
<dbReference type="AlphaFoldDB" id="A0A2L2Z9I5"/>
<sequence length="72" mass="7773">MPTLGFTHMHPAQLTTVGKRASLCISDLVADLINIQRVRDVLRFRGEKGTTGTLASLLAGCVGNHEKVIDLD</sequence>
<dbReference type="PANTHER" id="PTHR43172">
    <property type="entry name" value="ADENYLOSUCCINATE LYASE"/>
    <property type="match status" value="1"/>
</dbReference>
<dbReference type="GO" id="GO:0004018">
    <property type="term" value="F:N6-(1,2-dicarboxyethyl)AMP AMP-lyase (fumarate-forming) activity"/>
    <property type="evidence" value="ECO:0007669"/>
    <property type="project" value="TreeGrafter"/>
</dbReference>
<dbReference type="Gene3D" id="1.20.200.10">
    <property type="entry name" value="Fumarase/aspartase (Central domain)"/>
    <property type="match status" value="1"/>
</dbReference>
<protein>
    <submittedName>
        <fullName evidence="2">Adenylosuccinate lyase</fullName>
    </submittedName>
</protein>
<dbReference type="GO" id="GO:0044208">
    <property type="term" value="P:'de novo' AMP biosynthetic process"/>
    <property type="evidence" value="ECO:0007669"/>
    <property type="project" value="TreeGrafter"/>
</dbReference>
<evidence type="ECO:0000313" key="2">
    <source>
        <dbReference type="EMBL" id="LAA17058.1"/>
    </source>
</evidence>
<dbReference type="GO" id="GO:0070626">
    <property type="term" value="F:(S)-2-(5-amino-1-(5-phospho-D-ribosyl)imidazole-4-carboxamido) succinate lyase (fumarate-forming) activity"/>
    <property type="evidence" value="ECO:0007669"/>
    <property type="project" value="TreeGrafter"/>
</dbReference>
<dbReference type="OrthoDB" id="406045at2759"/>
<dbReference type="InterPro" id="IPR008948">
    <property type="entry name" value="L-Aspartase-like"/>
</dbReference>
<dbReference type="PANTHER" id="PTHR43172:SF1">
    <property type="entry name" value="ADENYLOSUCCINATE LYASE"/>
    <property type="match status" value="1"/>
</dbReference>
<dbReference type="SUPFAM" id="SSF48557">
    <property type="entry name" value="L-aspartase-like"/>
    <property type="match status" value="1"/>
</dbReference>